<dbReference type="SUPFAM" id="SSF53448">
    <property type="entry name" value="Nucleotide-diphospho-sugar transferases"/>
    <property type="match status" value="1"/>
</dbReference>
<sequence>MREAEHAGGCMALIPLRAGSKGLPGKNTRLLAGRPLYEHAIVQARAAGISRIVISTDIEALTLTPPTPGVVVLPRPAELAGDTVPMDAVLRHVLMGIIQEPTRVVLLQATSPLRHPSDIQAAIDVHRQGGFDLVLSATRADSGVLKWGRAEGDHFVPLSDPSYCFANRAELPPLYRPNGAVYVFDADWFRTTGTLAAGRIGMIEMPAKRSLDIDSLADFEACEALLRVN</sequence>
<dbReference type="AlphaFoldDB" id="A0A495V8C4"/>
<evidence type="ECO:0000313" key="1">
    <source>
        <dbReference type="EMBL" id="RKT45569.1"/>
    </source>
</evidence>
<dbReference type="GO" id="GO:0008781">
    <property type="term" value="F:N-acylneuraminate cytidylyltransferase activity"/>
    <property type="evidence" value="ECO:0007669"/>
    <property type="project" value="TreeGrafter"/>
</dbReference>
<dbReference type="EMBL" id="RBXL01000001">
    <property type="protein sequence ID" value="RKT45569.1"/>
    <property type="molecule type" value="Genomic_DNA"/>
</dbReference>
<reference evidence="1 2" key="1">
    <citation type="submission" date="2018-10" db="EMBL/GenBank/DDBJ databases">
        <title>Genomic Encyclopedia of Archaeal and Bacterial Type Strains, Phase II (KMG-II): from individual species to whole genera.</title>
        <authorList>
            <person name="Goeker M."/>
        </authorList>
    </citation>
    <scope>NUCLEOTIDE SEQUENCE [LARGE SCALE GENOMIC DNA]</scope>
    <source>
        <strain evidence="1 2">DSM 235</strain>
    </source>
</reference>
<gene>
    <name evidence="1" type="ORF">BDD21_3033</name>
</gene>
<dbReference type="Gene3D" id="3.90.550.10">
    <property type="entry name" value="Spore Coat Polysaccharide Biosynthesis Protein SpsA, Chain A"/>
    <property type="match status" value="1"/>
</dbReference>
<keyword evidence="2" id="KW-1185">Reference proteome</keyword>
<comment type="caution">
    <text evidence="1">The sequence shown here is derived from an EMBL/GenBank/DDBJ whole genome shotgun (WGS) entry which is preliminary data.</text>
</comment>
<dbReference type="PANTHER" id="PTHR21485">
    <property type="entry name" value="HAD SUPERFAMILY MEMBERS CMAS AND KDSC"/>
    <property type="match status" value="1"/>
</dbReference>
<keyword evidence="1" id="KW-0548">Nucleotidyltransferase</keyword>
<name>A0A495V8C4_9GAMM</name>
<protein>
    <submittedName>
        <fullName evidence="1">N-acylneuraminate cytidylyltransferase</fullName>
    </submittedName>
</protein>
<dbReference type="CDD" id="cd02513">
    <property type="entry name" value="CMP-NeuAc_Synthase"/>
    <property type="match status" value="1"/>
</dbReference>
<proteinExistence type="predicted"/>
<dbReference type="InterPro" id="IPR003329">
    <property type="entry name" value="Cytidylyl_trans"/>
</dbReference>
<evidence type="ECO:0000313" key="2">
    <source>
        <dbReference type="Proteomes" id="UP000274556"/>
    </source>
</evidence>
<dbReference type="PANTHER" id="PTHR21485:SF6">
    <property type="entry name" value="N-ACYLNEURAMINATE CYTIDYLYLTRANSFERASE-RELATED"/>
    <property type="match status" value="1"/>
</dbReference>
<keyword evidence="1" id="KW-0808">Transferase</keyword>
<dbReference type="Pfam" id="PF02348">
    <property type="entry name" value="CTP_transf_3"/>
    <property type="match status" value="1"/>
</dbReference>
<organism evidence="1 2">
    <name type="scientific">Thiocapsa rosea</name>
    <dbReference type="NCBI Taxonomy" id="69360"/>
    <lineage>
        <taxon>Bacteria</taxon>
        <taxon>Pseudomonadati</taxon>
        <taxon>Pseudomonadota</taxon>
        <taxon>Gammaproteobacteria</taxon>
        <taxon>Chromatiales</taxon>
        <taxon>Chromatiaceae</taxon>
        <taxon>Thiocapsa</taxon>
    </lineage>
</organism>
<dbReference type="InterPro" id="IPR029044">
    <property type="entry name" value="Nucleotide-diphossugar_trans"/>
</dbReference>
<dbReference type="Proteomes" id="UP000274556">
    <property type="component" value="Unassembled WGS sequence"/>
</dbReference>
<dbReference type="InterPro" id="IPR050793">
    <property type="entry name" value="CMP-NeuNAc_synthase"/>
</dbReference>
<accession>A0A495V8C4</accession>